<dbReference type="Gene3D" id="3.40.109.10">
    <property type="entry name" value="NADH Oxidase"/>
    <property type="match status" value="1"/>
</dbReference>
<feature type="domain" description="Nitroreductase" evidence="1">
    <location>
        <begin position="6"/>
        <end position="55"/>
    </location>
</feature>
<dbReference type="InterPro" id="IPR050627">
    <property type="entry name" value="Nitroreductase/BluB"/>
</dbReference>
<feature type="domain" description="Nitroreductase" evidence="1">
    <location>
        <begin position="63"/>
        <end position="144"/>
    </location>
</feature>
<dbReference type="SUPFAM" id="SSF55469">
    <property type="entry name" value="FMN-dependent nitroreductase-like"/>
    <property type="match status" value="1"/>
</dbReference>
<dbReference type="AlphaFoldDB" id="A0A943I4W5"/>
<accession>A0A943I4W5</accession>
<evidence type="ECO:0000313" key="3">
    <source>
        <dbReference type="Proteomes" id="UP000754226"/>
    </source>
</evidence>
<evidence type="ECO:0000313" key="2">
    <source>
        <dbReference type="EMBL" id="MBS5519188.1"/>
    </source>
</evidence>
<dbReference type="GO" id="GO:0016491">
    <property type="term" value="F:oxidoreductase activity"/>
    <property type="evidence" value="ECO:0007669"/>
    <property type="project" value="InterPro"/>
</dbReference>
<dbReference type="Proteomes" id="UP000754226">
    <property type="component" value="Unassembled WGS sequence"/>
</dbReference>
<dbReference type="Pfam" id="PF00881">
    <property type="entry name" value="Nitroreductase"/>
    <property type="match status" value="2"/>
</dbReference>
<evidence type="ECO:0000259" key="1">
    <source>
        <dbReference type="Pfam" id="PF00881"/>
    </source>
</evidence>
<dbReference type="PANTHER" id="PTHR23026:SF123">
    <property type="entry name" value="NAD(P)H NITROREDUCTASE RV3131-RELATED"/>
    <property type="match status" value="1"/>
</dbReference>
<comment type="caution">
    <text evidence="2">The sequence shown here is derived from an EMBL/GenBank/DDBJ whole genome shotgun (WGS) entry which is preliminary data.</text>
</comment>
<proteinExistence type="predicted"/>
<protein>
    <submittedName>
        <fullName evidence="2">Nitroreductase family protein</fullName>
    </submittedName>
</protein>
<dbReference type="InterPro" id="IPR029479">
    <property type="entry name" value="Nitroreductase"/>
</dbReference>
<gene>
    <name evidence="2" type="ORF">KHX13_02450</name>
</gene>
<organism evidence="2 3">
    <name type="scientific">Acidaminococcus intestini</name>
    <dbReference type="NCBI Taxonomy" id="187327"/>
    <lineage>
        <taxon>Bacteria</taxon>
        <taxon>Bacillati</taxon>
        <taxon>Bacillota</taxon>
        <taxon>Negativicutes</taxon>
        <taxon>Acidaminococcales</taxon>
        <taxon>Acidaminococcaceae</taxon>
        <taxon>Acidaminococcus</taxon>
    </lineage>
</organism>
<dbReference type="InterPro" id="IPR000415">
    <property type="entry name" value="Nitroreductase-like"/>
</dbReference>
<name>A0A943I4W5_9FIRM</name>
<dbReference type="EMBL" id="JAGZCZ010000002">
    <property type="protein sequence ID" value="MBS5519188.1"/>
    <property type="molecule type" value="Genomic_DNA"/>
</dbReference>
<reference evidence="2" key="1">
    <citation type="submission" date="2021-02" db="EMBL/GenBank/DDBJ databases">
        <title>Infant gut strain persistence is associated with maternal origin, phylogeny, and functional potential including surface adhesion and iron acquisition.</title>
        <authorList>
            <person name="Lou Y.C."/>
        </authorList>
    </citation>
    <scope>NUCLEOTIDE SEQUENCE</scope>
    <source>
        <strain evidence="2">L3_106_000M1_dasL3_106_000M1_concoct_15</strain>
    </source>
</reference>
<dbReference type="PANTHER" id="PTHR23026">
    <property type="entry name" value="NADPH NITROREDUCTASE"/>
    <property type="match status" value="1"/>
</dbReference>
<sequence length="164" mass="18399">MDIFESRTSVRAFTDEPVAKSQVMALLRAAMLAPSTCNQQPWRFYVIYDKKLQQALCDTSPYAAFGAKAPVLIVITYVTDCIVSEFAPIDASCAAENLWLKTAELGLGGTLMGVYPRRERALAVKKLLGLPVKEEAFALFALGHPQKTRSAEDRWHPEWIHERR</sequence>